<dbReference type="Gene3D" id="1.10.260.40">
    <property type="entry name" value="lambda repressor-like DNA-binding domains"/>
    <property type="match status" value="1"/>
</dbReference>
<dbReference type="STRING" id="525898.Sdel_0775"/>
<dbReference type="GO" id="GO:0006355">
    <property type="term" value="P:regulation of DNA-templated transcription"/>
    <property type="evidence" value="ECO:0007669"/>
    <property type="project" value="InterPro"/>
</dbReference>
<dbReference type="PANTHER" id="PTHR40455">
    <property type="entry name" value="ANTITOXIN HIGA"/>
    <property type="match status" value="1"/>
</dbReference>
<evidence type="ECO:0000259" key="1">
    <source>
        <dbReference type="PROSITE" id="PS50943"/>
    </source>
</evidence>
<dbReference type="eggNOG" id="COG5499">
    <property type="taxonomic scope" value="Bacteria"/>
</dbReference>
<dbReference type="Proteomes" id="UP000002222">
    <property type="component" value="Chromosome"/>
</dbReference>
<accession>D1B138</accession>
<reference evidence="2 3" key="2">
    <citation type="journal article" date="2010" name="Stand. Genomic Sci.">
        <title>Complete genome sequence of Sulfurospirillum deleyianum type strain (5175).</title>
        <authorList>
            <person name="Sikorski J."/>
            <person name="Lapidus A."/>
            <person name="Copeland A."/>
            <person name="Glavina Del Rio T."/>
            <person name="Nolan M."/>
            <person name="Lucas S."/>
            <person name="Chen F."/>
            <person name="Tice H."/>
            <person name="Cheng J.F."/>
            <person name="Saunders E."/>
            <person name="Bruce D."/>
            <person name="Goodwin L."/>
            <person name="Pitluck S."/>
            <person name="Ovchinnikova G."/>
            <person name="Pati A."/>
            <person name="Ivanova N."/>
            <person name="Mavromatis K."/>
            <person name="Chen A."/>
            <person name="Palaniappan K."/>
            <person name="Chain P."/>
            <person name="Land M."/>
            <person name="Hauser L."/>
            <person name="Chang Y.J."/>
            <person name="Jeffries C.D."/>
            <person name="Brettin T."/>
            <person name="Detter J.C."/>
            <person name="Han C."/>
            <person name="Rohde M."/>
            <person name="Lang E."/>
            <person name="Spring S."/>
            <person name="Goker M."/>
            <person name="Bristow J."/>
            <person name="Eisen J.A."/>
            <person name="Markowitz V."/>
            <person name="Hugenholtz P."/>
            <person name="Kyrpides N.C."/>
            <person name="Klenk H.P."/>
        </authorList>
    </citation>
    <scope>NUCLEOTIDE SEQUENCE [LARGE SCALE GENOMIC DNA]</scope>
    <source>
        <strain evidence="3">ATCC 51133 / DSM 6946 / 5175</strain>
    </source>
</reference>
<dbReference type="InterPro" id="IPR001387">
    <property type="entry name" value="Cro/C1-type_HTH"/>
</dbReference>
<proteinExistence type="predicted"/>
<dbReference type="PROSITE" id="PS50943">
    <property type="entry name" value="HTH_CROC1"/>
    <property type="match status" value="1"/>
</dbReference>
<dbReference type="GO" id="GO:0001046">
    <property type="term" value="F:core promoter sequence-specific DNA binding"/>
    <property type="evidence" value="ECO:0007669"/>
    <property type="project" value="TreeGrafter"/>
</dbReference>
<name>D1B138_SULD5</name>
<protein>
    <submittedName>
        <fullName evidence="2">Helix-turn-helix domain protein</fullName>
    </submittedName>
</protein>
<dbReference type="SUPFAM" id="SSF47413">
    <property type="entry name" value="lambda repressor-like DNA-binding domains"/>
    <property type="match status" value="1"/>
</dbReference>
<gene>
    <name evidence="2" type="ordered locus">Sdel_0775</name>
</gene>
<dbReference type="AlphaFoldDB" id="D1B138"/>
<dbReference type="HOGENOM" id="CLU_125852_2_0_7"/>
<dbReference type="KEGG" id="sdl:Sdel_0775"/>
<dbReference type="OrthoDB" id="9796786at2"/>
<dbReference type="PANTHER" id="PTHR40455:SF1">
    <property type="entry name" value="ANTITOXIN HIGA"/>
    <property type="match status" value="1"/>
</dbReference>
<reference evidence="3" key="1">
    <citation type="submission" date="2009-11" db="EMBL/GenBank/DDBJ databases">
        <title>The complete genome of Sulfurospirillum deleyianum DSM 6946.</title>
        <authorList>
            <consortium name="US DOE Joint Genome Institute (JGI-PGF)"/>
            <person name="Lucas S."/>
            <person name="Copeland A."/>
            <person name="Lapidus A."/>
            <person name="Glavina del Rio T."/>
            <person name="Dalin E."/>
            <person name="Tice H."/>
            <person name="Bruce D."/>
            <person name="Goodwin L."/>
            <person name="Pitluck S."/>
            <person name="Kyrpides N."/>
            <person name="Mavromatis K."/>
            <person name="Ivanova N."/>
            <person name="Ovchinnikova G."/>
            <person name="Munk A.C."/>
            <person name="Lu M."/>
            <person name="Brettin T."/>
            <person name="Detter J.C."/>
            <person name="Han C."/>
            <person name="Tapia R."/>
            <person name="Larimer F."/>
            <person name="Land M."/>
            <person name="Hauser L."/>
            <person name="Markowitz V."/>
            <person name="Cheng J.F."/>
            <person name="Hugenholtz P."/>
            <person name="Woyke T."/>
            <person name="Wu D."/>
            <person name="Aumann P."/>
            <person name="Schneider S."/>
            <person name="Lang E."/>
            <person name="Spring S."/>
            <person name="Klenk H.P."/>
            <person name="Eisen J.A."/>
        </authorList>
    </citation>
    <scope>NUCLEOTIDE SEQUENCE [LARGE SCALE GENOMIC DNA]</scope>
    <source>
        <strain evidence="3">ATCC 51133 / DSM 6946 / 5175</strain>
    </source>
</reference>
<dbReference type="SMART" id="SM00530">
    <property type="entry name" value="HTH_XRE"/>
    <property type="match status" value="1"/>
</dbReference>
<dbReference type="InterPro" id="IPR010982">
    <property type="entry name" value="Lambda_DNA-bd_dom_sf"/>
</dbReference>
<keyword evidence="3" id="KW-1185">Reference proteome</keyword>
<dbReference type="RefSeq" id="WP_012856572.1">
    <property type="nucleotide sequence ID" value="NC_013512.1"/>
</dbReference>
<evidence type="ECO:0000313" key="3">
    <source>
        <dbReference type="Proteomes" id="UP000002222"/>
    </source>
</evidence>
<dbReference type="EMBL" id="CP001816">
    <property type="protein sequence ID" value="ACZ11808.1"/>
    <property type="molecule type" value="Genomic_DNA"/>
</dbReference>
<evidence type="ECO:0000313" key="2">
    <source>
        <dbReference type="EMBL" id="ACZ11808.1"/>
    </source>
</evidence>
<sequence>MEITPIRTDSDYTLTLKRIDKLMDAEPNTKEFDELDILVTLVEAYEEKHYKIDAPDPISAIKFRMEQDGLRQKDLVSALGDETRVSKVLKGERSLTVEMIQKLHYQFKIPFESLLGKIAF</sequence>
<feature type="domain" description="HTH cro/C1-type" evidence="1">
    <location>
        <begin position="61"/>
        <end position="114"/>
    </location>
</feature>
<organism evidence="2 3">
    <name type="scientific">Sulfurospirillum deleyianum (strain ATCC 51133 / DSM 6946 / 5175)</name>
    <dbReference type="NCBI Taxonomy" id="525898"/>
    <lineage>
        <taxon>Bacteria</taxon>
        <taxon>Pseudomonadati</taxon>
        <taxon>Campylobacterota</taxon>
        <taxon>Epsilonproteobacteria</taxon>
        <taxon>Campylobacterales</taxon>
        <taxon>Sulfurospirillaceae</taxon>
        <taxon>Sulfurospirillum</taxon>
    </lineage>
</organism>
<dbReference type="InterPro" id="IPR039060">
    <property type="entry name" value="Antitox_HigA"/>
</dbReference>